<keyword evidence="6" id="KW-0256">Endoplasmic reticulum</keyword>
<dbReference type="CTD" id="8231758"/>
<sequence>MLQPRNVSGYHYLIAIVIRFALLHSNYKSSIQERVEVSTPLNSWKRLLEGIHLYSVNVDPYSGDLFHESPLILVTFRLLITYLGPYIEILFVFVDVLVAFLLYKTACSYVTKLAKEEERKLQKGEYSKLSKSLVLTENNSESIPAYVAYAYLFNPYIIFNCVGLTTTTFFNLLLTGIFYSIVKEKKLLCTLLLSLVTLQSFYLFILIVPLCLQFYHSEKTKKCIFQIIILFLSTFGGLLAICHHIAGSWGFIESTFGFILHVNDLTPNIGLFWYFFTEMFDHFRALFISALQINATVLYLIPLTLHLKDEPFFLTFTLTALTTVFKSYPCLGDVGFYFSLLPIWKHLFFFMQQTFVTTCFLIITSVLGPSVWNLWIYAGSANANFFFGVTLAFATAQIFLITDLLFGHKKRLFALTNGLPEDFSENLLVLD</sequence>
<feature type="transmembrane region" description="Helical" evidence="9">
    <location>
        <begin position="9"/>
        <end position="27"/>
    </location>
</feature>
<dbReference type="GeneID" id="8231758"/>
<dbReference type="GO" id="GO:0006506">
    <property type="term" value="P:GPI anchor biosynthetic process"/>
    <property type="evidence" value="ECO:0007669"/>
    <property type="project" value="UniProtKB-UniPathway"/>
</dbReference>
<dbReference type="AlphaFoldDB" id="E0VZ27"/>
<evidence type="ECO:0000256" key="9">
    <source>
        <dbReference type="SAM" id="Phobius"/>
    </source>
</evidence>
<feature type="transmembrane region" description="Helical" evidence="9">
    <location>
        <begin position="258"/>
        <end position="276"/>
    </location>
</feature>
<reference evidence="11" key="3">
    <citation type="submission" date="2021-02" db="UniProtKB">
        <authorList>
            <consortium name="EnsemblMetazoa"/>
        </authorList>
    </citation>
    <scope>IDENTIFICATION</scope>
    <source>
        <strain evidence="11">USDA</strain>
    </source>
</reference>
<evidence type="ECO:0000313" key="11">
    <source>
        <dbReference type="EnsemblMetazoa" id="PHUM523580-PA"/>
    </source>
</evidence>
<evidence type="ECO:0000256" key="5">
    <source>
        <dbReference type="ARBA" id="ARBA00022692"/>
    </source>
</evidence>
<dbReference type="KEGG" id="phu:Phum_PHUM523580"/>
<dbReference type="GO" id="GO:0042765">
    <property type="term" value="C:GPI-anchor transamidase complex"/>
    <property type="evidence" value="ECO:0007669"/>
    <property type="project" value="InterPro"/>
</dbReference>
<dbReference type="eggNOG" id="KOG2552">
    <property type="taxonomic scope" value="Eukaryota"/>
</dbReference>
<dbReference type="OrthoDB" id="549017at2759"/>
<dbReference type="EMBL" id="AAZO01006353">
    <property type="status" value="NOT_ANNOTATED_CDS"/>
    <property type="molecule type" value="Genomic_DNA"/>
</dbReference>
<evidence type="ECO:0000313" key="10">
    <source>
        <dbReference type="EMBL" id="EEB18633.1"/>
    </source>
</evidence>
<dbReference type="GO" id="GO:0016255">
    <property type="term" value="P:attachment of GPI anchor to protein"/>
    <property type="evidence" value="ECO:0007669"/>
    <property type="project" value="InterPro"/>
</dbReference>
<dbReference type="RefSeq" id="XP_002431371.1">
    <property type="nucleotide sequence ID" value="XM_002431326.1"/>
</dbReference>
<evidence type="ECO:0000256" key="6">
    <source>
        <dbReference type="ARBA" id="ARBA00022824"/>
    </source>
</evidence>
<accession>E0VZ27</accession>
<keyword evidence="12" id="KW-1185">Reference proteome</keyword>
<evidence type="ECO:0000256" key="8">
    <source>
        <dbReference type="ARBA" id="ARBA00023136"/>
    </source>
</evidence>
<feature type="transmembrane region" description="Helical" evidence="9">
    <location>
        <begin position="384"/>
        <end position="406"/>
    </location>
</feature>
<evidence type="ECO:0000256" key="2">
    <source>
        <dbReference type="ARBA" id="ARBA00004687"/>
    </source>
</evidence>
<reference evidence="10" key="1">
    <citation type="submission" date="2007-04" db="EMBL/GenBank/DDBJ databases">
        <title>Annotation of Pediculus humanus corporis strain USDA.</title>
        <authorList>
            <person name="Kirkness E."/>
            <person name="Hannick L."/>
            <person name="Hass B."/>
            <person name="Bruggner R."/>
            <person name="Lawson D."/>
            <person name="Bidwell S."/>
            <person name="Joardar V."/>
            <person name="Caler E."/>
            <person name="Walenz B."/>
            <person name="Inman J."/>
            <person name="Schobel S."/>
            <person name="Galinsky K."/>
            <person name="Amedeo P."/>
            <person name="Strausberg R."/>
        </authorList>
    </citation>
    <scope>NUCLEOTIDE SEQUENCE</scope>
    <source>
        <strain evidence="10">USDA</strain>
    </source>
</reference>
<feature type="transmembrane region" description="Helical" evidence="9">
    <location>
        <begin position="79"/>
        <end position="103"/>
    </location>
</feature>
<dbReference type="InterPro" id="IPR009600">
    <property type="entry name" value="PIG-U"/>
</dbReference>
<organism>
    <name type="scientific">Pediculus humanus subsp. corporis</name>
    <name type="common">Body louse</name>
    <dbReference type="NCBI Taxonomy" id="121224"/>
    <lineage>
        <taxon>Eukaryota</taxon>
        <taxon>Metazoa</taxon>
        <taxon>Ecdysozoa</taxon>
        <taxon>Arthropoda</taxon>
        <taxon>Hexapoda</taxon>
        <taxon>Insecta</taxon>
        <taxon>Pterygota</taxon>
        <taxon>Neoptera</taxon>
        <taxon>Paraneoptera</taxon>
        <taxon>Psocodea</taxon>
        <taxon>Troctomorpha</taxon>
        <taxon>Phthiraptera</taxon>
        <taxon>Anoplura</taxon>
        <taxon>Pediculidae</taxon>
        <taxon>Pediculus</taxon>
    </lineage>
</organism>
<dbReference type="VEuPathDB" id="VectorBase:PHUM523580"/>
<feature type="transmembrane region" description="Helical" evidence="9">
    <location>
        <begin position="191"/>
        <end position="212"/>
    </location>
</feature>
<dbReference type="Proteomes" id="UP000009046">
    <property type="component" value="Unassembled WGS sequence"/>
</dbReference>
<dbReference type="EMBL" id="DS235849">
    <property type="protein sequence ID" value="EEB18633.1"/>
    <property type="molecule type" value="Genomic_DNA"/>
</dbReference>
<evidence type="ECO:0000256" key="4">
    <source>
        <dbReference type="ARBA" id="ARBA00022502"/>
    </source>
</evidence>
<dbReference type="STRING" id="121224.E0VZ27"/>
<dbReference type="FunCoup" id="E0VZ27">
    <property type="interactions" value="1635"/>
</dbReference>
<gene>
    <name evidence="11" type="primary">8231758</name>
    <name evidence="10" type="ORF">Phum_PHUM523580</name>
</gene>
<evidence type="ECO:0000256" key="7">
    <source>
        <dbReference type="ARBA" id="ARBA00022989"/>
    </source>
</evidence>
<dbReference type="InParanoid" id="E0VZ27"/>
<dbReference type="HOGENOM" id="CLU_030193_0_0_1"/>
<evidence type="ECO:0000256" key="1">
    <source>
        <dbReference type="ARBA" id="ARBA00004477"/>
    </source>
</evidence>
<evidence type="ECO:0000313" key="12">
    <source>
        <dbReference type="Proteomes" id="UP000009046"/>
    </source>
</evidence>
<comment type="similarity">
    <text evidence="3">Belongs to the PIGU family.</text>
</comment>
<feature type="transmembrane region" description="Helical" evidence="9">
    <location>
        <begin position="355"/>
        <end position="378"/>
    </location>
</feature>
<feature type="transmembrane region" description="Helical" evidence="9">
    <location>
        <begin position="224"/>
        <end position="246"/>
    </location>
</feature>
<dbReference type="PANTHER" id="PTHR13121">
    <property type="entry name" value="GPI TRANSAMIDASE COMPONENT PIG-U"/>
    <property type="match status" value="1"/>
</dbReference>
<protein>
    <submittedName>
        <fullName evidence="10 11">GPI transamidase component PIG-U, putative</fullName>
    </submittedName>
</protein>
<dbReference type="PANTHER" id="PTHR13121:SF0">
    <property type="entry name" value="PHOSPHATIDYLINOSITOL GLYCAN ANCHOR BIOSYNTHESIS CLASS U PROTEIN"/>
    <property type="match status" value="1"/>
</dbReference>
<evidence type="ECO:0000256" key="3">
    <source>
        <dbReference type="ARBA" id="ARBA00010026"/>
    </source>
</evidence>
<feature type="transmembrane region" description="Helical" evidence="9">
    <location>
        <begin position="156"/>
        <end position="179"/>
    </location>
</feature>
<reference evidence="10" key="2">
    <citation type="submission" date="2007-04" db="EMBL/GenBank/DDBJ databases">
        <title>The genome of the human body louse.</title>
        <authorList>
            <consortium name="The Human Body Louse Genome Consortium"/>
            <person name="Kirkness E."/>
            <person name="Walenz B."/>
            <person name="Hass B."/>
            <person name="Bruggner R."/>
            <person name="Strausberg R."/>
        </authorList>
    </citation>
    <scope>NUCLEOTIDE SEQUENCE</scope>
    <source>
        <strain evidence="10">USDA</strain>
    </source>
</reference>
<comment type="subcellular location">
    <subcellularLocation>
        <location evidence="1">Endoplasmic reticulum membrane</location>
        <topology evidence="1">Multi-pass membrane protein</topology>
    </subcellularLocation>
</comment>
<keyword evidence="8 9" id="KW-0472">Membrane</keyword>
<dbReference type="EnsemblMetazoa" id="PHUM523580-RA">
    <property type="protein sequence ID" value="PHUM523580-PA"/>
    <property type="gene ID" value="PHUM523580"/>
</dbReference>
<dbReference type="Pfam" id="PF06728">
    <property type="entry name" value="PIG-U"/>
    <property type="match status" value="1"/>
</dbReference>
<keyword evidence="5 9" id="KW-0812">Transmembrane</keyword>
<proteinExistence type="inferred from homology"/>
<keyword evidence="4" id="KW-0337">GPI-anchor biosynthesis</keyword>
<name>E0VZ27_PEDHC</name>
<keyword evidence="7 9" id="KW-1133">Transmembrane helix</keyword>
<dbReference type="UniPathway" id="UPA00196"/>
<dbReference type="OMA" id="ALWHLWI"/>
<comment type="pathway">
    <text evidence="2">Glycolipid biosynthesis; glycosylphosphatidylinositol-anchor biosynthesis.</text>
</comment>
<feature type="transmembrane region" description="Helical" evidence="9">
    <location>
        <begin position="283"/>
        <end position="305"/>
    </location>
</feature>